<dbReference type="InterPro" id="IPR056797">
    <property type="entry name" value="FdhE_central"/>
</dbReference>
<keyword evidence="7" id="KW-1185">Reference proteome</keyword>
<dbReference type="InterPro" id="IPR006452">
    <property type="entry name" value="Formate_DH_accessory"/>
</dbReference>
<feature type="domain" description="FdhE N-terminal" evidence="3">
    <location>
        <begin position="20"/>
        <end position="163"/>
    </location>
</feature>
<dbReference type="EMBL" id="LBNQ01000010">
    <property type="protein sequence ID" value="KKW68974.1"/>
    <property type="molecule type" value="Genomic_DNA"/>
</dbReference>
<name>A0A0U1Q2K0_9BURK</name>
<comment type="subcellular location">
    <subcellularLocation>
        <location evidence="2">Cytoplasm</location>
    </subcellularLocation>
</comment>
<proteinExistence type="inferred from homology"/>
<dbReference type="Pfam" id="PF24859">
    <property type="entry name" value="FdhE_central"/>
    <property type="match status" value="1"/>
</dbReference>
<comment type="function">
    <text evidence="2">Necessary for formate dehydrogenase activity.</text>
</comment>
<evidence type="ECO:0000256" key="1">
    <source>
        <dbReference type="ARBA" id="ARBA00022490"/>
    </source>
</evidence>
<gene>
    <name evidence="2" type="primary">fdhE</name>
    <name evidence="6" type="ORF">AAV94_02105</name>
</gene>
<evidence type="ECO:0000313" key="7">
    <source>
        <dbReference type="Proteomes" id="UP000050580"/>
    </source>
</evidence>
<dbReference type="Gene3D" id="3.90.1670.10">
    <property type="entry name" value="FdhE-like domain"/>
    <property type="match status" value="1"/>
</dbReference>
<dbReference type="RefSeq" id="WP_046740684.1">
    <property type="nucleotide sequence ID" value="NZ_LBNQ01000010.1"/>
</dbReference>
<dbReference type="AlphaFoldDB" id="A0A0U1Q2K0"/>
<evidence type="ECO:0000259" key="4">
    <source>
        <dbReference type="Pfam" id="PF24859"/>
    </source>
</evidence>
<comment type="caution">
    <text evidence="6">The sequence shown here is derived from an EMBL/GenBank/DDBJ whole genome shotgun (WGS) entry which is preliminary data.</text>
</comment>
<sequence length="288" mass="31005">MSEAPLRGPIPLEEATRHFEPILRPDLAERYATRAARLRQLAEGHELADYLRLAADIVDGQALCLGEEVATDLPLDTARIAAEGRWPVLLESLSAHLRPRAPQPVIVHLDALAAMPLAVRRQAGAQLLAGEFAAVDAAIAPLLWAALSCEVAQLARRVPLPQMRDGETAHCPMCGCAPVASRIHTGERQGLRYLHCALCECEWHMVRAKCTNCGEAGDLDYLSFDTAEAAVRAEACGACTSYLKVISQEREPAAETVADDLATLVLDDAAQAEGFRRSGFNPFALPGA</sequence>
<dbReference type="PIRSF" id="PIRSF018296">
    <property type="entry name" value="Format_dh_formtn"/>
    <property type="match status" value="1"/>
</dbReference>
<dbReference type="InterPro" id="IPR056774">
    <property type="entry name" value="FdhE_N"/>
</dbReference>
<dbReference type="InterPro" id="IPR056796">
    <property type="entry name" value="FdhE_C"/>
</dbReference>
<dbReference type="GO" id="GO:0005829">
    <property type="term" value="C:cytosol"/>
    <property type="evidence" value="ECO:0007669"/>
    <property type="project" value="TreeGrafter"/>
</dbReference>
<accession>A0A0U1Q2K0</accession>
<dbReference type="HAMAP" id="MF_00611">
    <property type="entry name" value="FdeH"/>
    <property type="match status" value="1"/>
</dbReference>
<dbReference type="STRING" id="1610491.AAV94_02105"/>
<dbReference type="Pfam" id="PF04216">
    <property type="entry name" value="FdhE_N"/>
    <property type="match status" value="1"/>
</dbReference>
<evidence type="ECO:0000313" key="6">
    <source>
        <dbReference type="EMBL" id="KKW68974.1"/>
    </source>
</evidence>
<reference evidence="6 7" key="1">
    <citation type="submission" date="2015-05" db="EMBL/GenBank/DDBJ databases">
        <title>Draft genome sequence of Lampropedia sp. CT6, isolated from the microbial mat of a hot water spring, located at Manikaran, India.</title>
        <authorList>
            <person name="Tripathi C."/>
            <person name="Rani P."/>
            <person name="Mahato N.K."/>
            <person name="Lal R."/>
        </authorList>
    </citation>
    <scope>NUCLEOTIDE SEQUENCE [LARGE SCALE GENOMIC DNA]</scope>
    <source>
        <strain evidence="6 7">CT6</strain>
    </source>
</reference>
<dbReference type="PANTHER" id="PTHR37689:SF1">
    <property type="entry name" value="PROTEIN FDHE"/>
    <property type="match status" value="1"/>
</dbReference>
<dbReference type="GO" id="GO:0051604">
    <property type="term" value="P:protein maturation"/>
    <property type="evidence" value="ECO:0007669"/>
    <property type="project" value="TreeGrafter"/>
</dbReference>
<dbReference type="PATRIC" id="fig|1610491.3.peg.439"/>
<evidence type="ECO:0000259" key="3">
    <source>
        <dbReference type="Pfam" id="PF04216"/>
    </source>
</evidence>
<evidence type="ECO:0000259" key="5">
    <source>
        <dbReference type="Pfam" id="PF24860"/>
    </source>
</evidence>
<dbReference type="GO" id="GO:0008199">
    <property type="term" value="F:ferric iron binding"/>
    <property type="evidence" value="ECO:0007669"/>
    <property type="project" value="TreeGrafter"/>
</dbReference>
<dbReference type="Pfam" id="PF24860">
    <property type="entry name" value="FdhE_C"/>
    <property type="match status" value="1"/>
</dbReference>
<dbReference type="SUPFAM" id="SSF144020">
    <property type="entry name" value="FdhE-like"/>
    <property type="match status" value="1"/>
</dbReference>
<feature type="domain" description="FdhE C-terminal" evidence="5">
    <location>
        <begin position="209"/>
        <end position="283"/>
    </location>
</feature>
<comment type="similarity">
    <text evidence="2">Belongs to the FdhE family.</text>
</comment>
<dbReference type="PANTHER" id="PTHR37689">
    <property type="entry name" value="PROTEIN FDHE"/>
    <property type="match status" value="1"/>
</dbReference>
<dbReference type="OrthoDB" id="9794151at2"/>
<dbReference type="InterPro" id="IPR024064">
    <property type="entry name" value="FdhE-like_sf"/>
</dbReference>
<keyword evidence="1 2" id="KW-0963">Cytoplasm</keyword>
<dbReference type="Proteomes" id="UP000050580">
    <property type="component" value="Unassembled WGS sequence"/>
</dbReference>
<organism evidence="6 7">
    <name type="scientific">Lampropedia cohaerens</name>
    <dbReference type="NCBI Taxonomy" id="1610491"/>
    <lineage>
        <taxon>Bacteria</taxon>
        <taxon>Pseudomonadati</taxon>
        <taxon>Pseudomonadota</taxon>
        <taxon>Betaproteobacteria</taxon>
        <taxon>Burkholderiales</taxon>
        <taxon>Comamonadaceae</taxon>
        <taxon>Lampropedia</taxon>
    </lineage>
</organism>
<feature type="domain" description="FdhE central" evidence="4">
    <location>
        <begin position="170"/>
        <end position="207"/>
    </location>
</feature>
<protein>
    <recommendedName>
        <fullName evidence="2">Protein FdhE homolog</fullName>
    </recommendedName>
</protein>
<evidence type="ECO:0000256" key="2">
    <source>
        <dbReference type="HAMAP-Rule" id="MF_00611"/>
    </source>
</evidence>
<dbReference type="CDD" id="cd16341">
    <property type="entry name" value="FdhE"/>
    <property type="match status" value="1"/>
</dbReference>
<dbReference type="NCBIfam" id="TIGR01562">
    <property type="entry name" value="FdhE"/>
    <property type="match status" value="1"/>
</dbReference>